<dbReference type="OrthoDB" id="372654at2759"/>
<proteinExistence type="inferred from homology"/>
<dbReference type="InterPro" id="IPR036191">
    <property type="entry name" value="RRF_sf"/>
</dbReference>
<keyword evidence="2" id="KW-0648">Protein biosynthesis</keyword>
<dbReference type="PANTHER" id="PTHR20982">
    <property type="entry name" value="RIBOSOME RECYCLING FACTOR"/>
    <property type="match status" value="1"/>
</dbReference>
<dbReference type="AlphaFoldDB" id="V7PCH2"/>
<comment type="similarity">
    <text evidence="1">Belongs to the RRF family.</text>
</comment>
<dbReference type="GO" id="GO:0005739">
    <property type="term" value="C:mitochondrion"/>
    <property type="evidence" value="ECO:0007669"/>
    <property type="project" value="TreeGrafter"/>
</dbReference>
<feature type="compositionally biased region" description="Acidic residues" evidence="3">
    <location>
        <begin position="215"/>
        <end position="239"/>
    </location>
</feature>
<reference evidence="5 6" key="1">
    <citation type="submission" date="2013-11" db="EMBL/GenBank/DDBJ databases">
        <title>The Genome Sequence of Plasmodium yoelii 17X.</title>
        <authorList>
            <consortium name="The Broad Institute Genomics Platform"/>
            <consortium name="The Broad Institute Genome Sequencing Center for Infectious Disease"/>
            <person name="Neafsey D."/>
            <person name="Adams J."/>
            <person name="Walker B."/>
            <person name="Young S.K."/>
            <person name="Zeng Q."/>
            <person name="Gargeya S."/>
            <person name="Fitzgerald M."/>
            <person name="Haas B."/>
            <person name="Abouelleil A."/>
            <person name="Alvarado L."/>
            <person name="Chapman S.B."/>
            <person name="Gainer-Dewar J."/>
            <person name="Goldberg J."/>
            <person name="Griggs A."/>
            <person name="Gujja S."/>
            <person name="Hansen M."/>
            <person name="Howarth C."/>
            <person name="Imamovic A."/>
            <person name="Ireland A."/>
            <person name="Larimer J."/>
            <person name="McCowan C."/>
            <person name="Murphy C."/>
            <person name="Pearson M."/>
            <person name="Poon T.W."/>
            <person name="Priest M."/>
            <person name="Roberts A."/>
            <person name="Saif S."/>
            <person name="Shea T."/>
            <person name="Sykes S."/>
            <person name="Wortman J."/>
            <person name="Nusbaum C."/>
            <person name="Birren B."/>
        </authorList>
    </citation>
    <scope>NUCLEOTIDE SEQUENCE [LARGE SCALE GENOMIC DNA]</scope>
    <source>
        <strain evidence="5 6">17X</strain>
    </source>
</reference>
<evidence type="ECO:0000256" key="2">
    <source>
        <dbReference type="ARBA" id="ARBA00022917"/>
    </source>
</evidence>
<feature type="compositionally biased region" description="Basic residues" evidence="3">
    <location>
        <begin position="155"/>
        <end position="164"/>
    </location>
</feature>
<organism evidence="5 6">
    <name type="scientific">Plasmodium yoelii 17X</name>
    <dbReference type="NCBI Taxonomy" id="1323249"/>
    <lineage>
        <taxon>Eukaryota</taxon>
        <taxon>Sar</taxon>
        <taxon>Alveolata</taxon>
        <taxon>Apicomplexa</taxon>
        <taxon>Aconoidasida</taxon>
        <taxon>Haemosporida</taxon>
        <taxon>Plasmodiidae</taxon>
        <taxon>Plasmodium</taxon>
        <taxon>Plasmodium (Vinckeia)</taxon>
    </lineage>
</organism>
<feature type="region of interest" description="Disordered" evidence="3">
    <location>
        <begin position="200"/>
        <end position="239"/>
    </location>
</feature>
<protein>
    <recommendedName>
        <fullName evidence="4">Ribosome recycling factor domain-containing protein</fullName>
    </recommendedName>
</protein>
<dbReference type="Proteomes" id="UP000018538">
    <property type="component" value="Unassembled WGS sequence"/>
</dbReference>
<dbReference type="Gene3D" id="3.30.1360.40">
    <property type="match status" value="1"/>
</dbReference>
<dbReference type="GO" id="GO:0043023">
    <property type="term" value="F:ribosomal large subunit binding"/>
    <property type="evidence" value="ECO:0007669"/>
    <property type="project" value="TreeGrafter"/>
</dbReference>
<accession>V7PCH2</accession>
<dbReference type="GO" id="GO:0006412">
    <property type="term" value="P:translation"/>
    <property type="evidence" value="ECO:0007669"/>
    <property type="project" value="UniProtKB-KW"/>
</dbReference>
<feature type="region of interest" description="Disordered" evidence="3">
    <location>
        <begin position="122"/>
        <end position="164"/>
    </location>
</feature>
<dbReference type="Pfam" id="PF01765">
    <property type="entry name" value="RRF"/>
    <property type="match status" value="1"/>
</dbReference>
<keyword evidence="6" id="KW-1185">Reference proteome</keyword>
<evidence type="ECO:0000256" key="1">
    <source>
        <dbReference type="ARBA" id="ARBA00005912"/>
    </source>
</evidence>
<evidence type="ECO:0000259" key="4">
    <source>
        <dbReference type="Pfam" id="PF01765"/>
    </source>
</evidence>
<evidence type="ECO:0000313" key="6">
    <source>
        <dbReference type="Proteomes" id="UP000018538"/>
    </source>
</evidence>
<evidence type="ECO:0000313" key="5">
    <source>
        <dbReference type="EMBL" id="ETB57099.1"/>
    </source>
</evidence>
<dbReference type="Gene3D" id="1.10.132.20">
    <property type="entry name" value="Ribosome-recycling factor"/>
    <property type="match status" value="1"/>
</dbReference>
<gene>
    <name evidence="5" type="ORF">YYC_04936</name>
</gene>
<dbReference type="InterPro" id="IPR023584">
    <property type="entry name" value="Ribosome_recyc_fac_dom"/>
</dbReference>
<dbReference type="PANTHER" id="PTHR20982:SF3">
    <property type="entry name" value="MITOCHONDRIAL RIBOSOME RECYCLING FACTOR PSEUDO 1"/>
    <property type="match status" value="1"/>
</dbReference>
<feature type="compositionally biased region" description="Polar residues" evidence="3">
    <location>
        <begin position="122"/>
        <end position="133"/>
    </location>
</feature>
<sequence length="419" mass="50103">MVYMILKNKKMLQKHVVGFAFFFGIIILSIITGIKCVYLKRQINEHLFETSQNKYPSFFLENKYNIKNKTFFKNHKKIKYHNKRESEKKRNKPYLLYGHKKKNKNNIGNKNNDDKNLEQTLKTKTSTKWNQTNKNEKGKGGEINYDEDDEENEKKTKKAKKAKKIEKAISNDIKEEIKKKNNETLTLKNCSIKKNKLNNLMNQNEENNSTHDQVENGDEDEDEDEDGEENEDENGEEIIITEDEFENLSKLCSEKMNKIYDHIKKESYRFNLNNVSSAMFESERVKINEQIYTINHICHIKKKENLFIITPYDPYFVNFIYIHFTKEYNELKFYIKDKSVYAVIPPLSEHLKNEIKNKIKDKIEESKITLRNLRKKFMNKLEKIKNYIGKDIYFKQKNHIQSLHDQTKKNIEKIFNEAI</sequence>
<dbReference type="SUPFAM" id="SSF55194">
    <property type="entry name" value="Ribosome recycling factor, RRF"/>
    <property type="match status" value="1"/>
</dbReference>
<feature type="domain" description="Ribosome recycling factor" evidence="4">
    <location>
        <begin position="265"/>
        <end position="417"/>
    </location>
</feature>
<name>V7PCH2_PLAYE</name>
<evidence type="ECO:0000256" key="3">
    <source>
        <dbReference type="SAM" id="MobiDB-lite"/>
    </source>
</evidence>
<dbReference type="EMBL" id="KI635808">
    <property type="protein sequence ID" value="ETB57099.1"/>
    <property type="molecule type" value="Genomic_DNA"/>
</dbReference>
<dbReference type="InterPro" id="IPR002661">
    <property type="entry name" value="Ribosome_recyc_fac"/>
</dbReference>